<proteinExistence type="predicted"/>
<feature type="region of interest" description="Disordered" evidence="2">
    <location>
        <begin position="430"/>
        <end position="460"/>
    </location>
</feature>
<evidence type="ECO:0000256" key="1">
    <source>
        <dbReference type="SAM" id="Coils"/>
    </source>
</evidence>
<evidence type="ECO:0000313" key="3">
    <source>
        <dbReference type="EMBL" id="QHU06005.1"/>
    </source>
</evidence>
<sequence length="460" mass="53286">MIYIILLCLKQDKKYIVDYYISMEQEIPSNFRTLLVDFLKDLSITYSDYSYLWSKWLQPDVSDDEIKTVFEHCMKVYPERFFDILYQNEDIFKVDSEINVFFIPNVNFKLLLTCEGVTETTKKSIWKYLQLILFSIVGNVKDKASFGETMNLFEGINENDLQEKLKDTMSSITDFFSKMENKSTEPNSENEGEMPDFGNASEHFKNMFENMGNSGDDFKMPFSGIPNMENIHDHLKTLFDGKIGKLAKELAEEVSDEFSDLIGEDMKDVKGTTDVIKKLMKNPQKIMELMKKIGGKLDSKMKSGEISREELMKEAGDLMNTMKGMGGQDQFNEMFKKMASSMGMGKNVKMDTNALDRMTKQSCMRDRMKAKLDKKKQQQLVELENKKEEIRKRVEEQKILQAKYSLDVKDSPDNLAFRLAGEELQEKSLANSFIHPDLLKETEKPKENSGAKKKKNKKKK</sequence>
<evidence type="ECO:0000256" key="2">
    <source>
        <dbReference type="SAM" id="MobiDB-lite"/>
    </source>
</evidence>
<feature type="coiled-coil region" evidence="1">
    <location>
        <begin position="369"/>
        <end position="403"/>
    </location>
</feature>
<reference evidence="3" key="1">
    <citation type="journal article" date="2020" name="Nature">
        <title>Giant virus diversity and host interactions through global metagenomics.</title>
        <authorList>
            <person name="Schulz F."/>
            <person name="Roux S."/>
            <person name="Paez-Espino D."/>
            <person name="Jungbluth S."/>
            <person name="Walsh D.A."/>
            <person name="Denef V.J."/>
            <person name="McMahon K.D."/>
            <person name="Konstantinidis K.T."/>
            <person name="Eloe-Fadrosh E.A."/>
            <person name="Kyrpides N.C."/>
            <person name="Woyke T."/>
        </authorList>
    </citation>
    <scope>NUCLEOTIDE SEQUENCE</scope>
    <source>
        <strain evidence="3">GVMAG-M-3300027747-57</strain>
    </source>
</reference>
<organism evidence="3">
    <name type="scientific">viral metagenome</name>
    <dbReference type="NCBI Taxonomy" id="1070528"/>
    <lineage>
        <taxon>unclassified sequences</taxon>
        <taxon>metagenomes</taxon>
        <taxon>organismal metagenomes</taxon>
    </lineage>
</organism>
<protein>
    <submittedName>
        <fullName evidence="3">Uncharacterized protein</fullName>
    </submittedName>
</protein>
<dbReference type="AlphaFoldDB" id="A0A6C0JJN1"/>
<dbReference type="EMBL" id="MN740430">
    <property type="protein sequence ID" value="QHU06005.1"/>
    <property type="molecule type" value="Genomic_DNA"/>
</dbReference>
<accession>A0A6C0JJN1</accession>
<feature type="compositionally biased region" description="Basic and acidic residues" evidence="2">
    <location>
        <begin position="437"/>
        <end position="450"/>
    </location>
</feature>
<name>A0A6C0JJN1_9ZZZZ</name>
<keyword evidence="1" id="KW-0175">Coiled coil</keyword>
<feature type="compositionally biased region" description="Basic residues" evidence="2">
    <location>
        <begin position="451"/>
        <end position="460"/>
    </location>
</feature>